<evidence type="ECO:0000256" key="8">
    <source>
        <dbReference type="ARBA" id="ARBA00022807"/>
    </source>
</evidence>
<proteinExistence type="inferred from homology"/>
<keyword evidence="6" id="KW-0645">Protease</keyword>
<evidence type="ECO:0000256" key="9">
    <source>
        <dbReference type="PROSITE-ProRule" id="PRU10076"/>
    </source>
</evidence>
<evidence type="ECO:0000256" key="3">
    <source>
        <dbReference type="ARBA" id="ARBA00004496"/>
    </source>
</evidence>
<dbReference type="EC" id="3.4.19.3" evidence="9"/>
<evidence type="ECO:0000256" key="1">
    <source>
        <dbReference type="ARBA" id="ARBA00001770"/>
    </source>
</evidence>
<comment type="caution">
    <text evidence="11">The sequence shown here is derived from an EMBL/GenBank/DDBJ whole genome shotgun (WGS) entry which is preliminary data.</text>
</comment>
<dbReference type="GO" id="GO:0006508">
    <property type="term" value="P:proteolysis"/>
    <property type="evidence" value="ECO:0007669"/>
    <property type="project" value="UniProtKB-KW"/>
</dbReference>
<comment type="catalytic activity">
    <reaction evidence="1 9">
        <text>Release of an N-terminal pyroglutamyl group from a polypeptide, the second amino acid generally not being Pro.</text>
        <dbReference type="EC" id="3.4.19.3"/>
    </reaction>
</comment>
<dbReference type="Pfam" id="PF01470">
    <property type="entry name" value="Peptidase_C15"/>
    <property type="match status" value="1"/>
</dbReference>
<dbReference type="PANTHER" id="PTHR23402:SF1">
    <property type="entry name" value="PYROGLUTAMYL-PEPTIDASE I"/>
    <property type="match status" value="1"/>
</dbReference>
<dbReference type="InterPro" id="IPR036440">
    <property type="entry name" value="Peptidase_C15-like_sf"/>
</dbReference>
<evidence type="ECO:0000313" key="11">
    <source>
        <dbReference type="EMBL" id="MBB2996209.1"/>
    </source>
</evidence>
<dbReference type="InterPro" id="IPR016125">
    <property type="entry name" value="Peptidase_C15-like"/>
</dbReference>
<comment type="subcellular location">
    <subcellularLocation>
        <location evidence="3">Cytoplasm</location>
    </subcellularLocation>
</comment>
<protein>
    <recommendedName>
        <fullName evidence="9">Pyroglutamyl-peptidase I</fullName>
        <ecNumber evidence="9">3.4.19.3</ecNumber>
    </recommendedName>
</protein>
<dbReference type="PROSITE" id="PS01334">
    <property type="entry name" value="PYRASE_CYS"/>
    <property type="match status" value="1"/>
</dbReference>
<evidence type="ECO:0000256" key="10">
    <source>
        <dbReference type="PROSITE-ProRule" id="PRU10077"/>
    </source>
</evidence>
<comment type="function">
    <text evidence="2">Removes 5-oxoproline from various penultimate amino acid residues except L-proline.</text>
</comment>
<dbReference type="Proteomes" id="UP000523000">
    <property type="component" value="Unassembled WGS sequence"/>
</dbReference>
<dbReference type="CDD" id="cd00501">
    <property type="entry name" value="Peptidase_C15"/>
    <property type="match status" value="1"/>
</dbReference>
<evidence type="ECO:0000256" key="7">
    <source>
        <dbReference type="ARBA" id="ARBA00022801"/>
    </source>
</evidence>
<dbReference type="RefSeq" id="WP_183511430.1">
    <property type="nucleotide sequence ID" value="NZ_BAABGK010000002.1"/>
</dbReference>
<feature type="active site" evidence="9">
    <location>
        <position position="79"/>
    </location>
</feature>
<dbReference type="PIRSF" id="PIRSF015592">
    <property type="entry name" value="Prld-crbxl_pptds"/>
    <property type="match status" value="1"/>
</dbReference>
<accession>A0A839QJ42</accession>
<evidence type="ECO:0000256" key="6">
    <source>
        <dbReference type="ARBA" id="ARBA00022670"/>
    </source>
</evidence>
<keyword evidence="5" id="KW-0963">Cytoplasm</keyword>
<keyword evidence="12" id="KW-1185">Reference proteome</keyword>
<keyword evidence="7 11" id="KW-0378">Hydrolase</keyword>
<evidence type="ECO:0000256" key="2">
    <source>
        <dbReference type="ARBA" id="ARBA00002280"/>
    </source>
</evidence>
<sequence length="205" mass="20642">MILLTGFEPFDGATTNPSIDAARAAATLLNAAGHHAVAIELPCVFATAPAALEAAIDAHAPDLVLCAGLAGGRAAVSLERVAVNLIDARIPDNAGDRPVDVPVEAGGPAARWTTLPLKRALSRLRGEELAAELSLSAGTYVCNQVFYALLGLLPAHGGVRGGFVHLPPAGAGGIGTGQGARALELIALASLDPAPDDNYAAGTVY</sequence>
<evidence type="ECO:0000256" key="5">
    <source>
        <dbReference type="ARBA" id="ARBA00022490"/>
    </source>
</evidence>
<reference evidence="11 12" key="1">
    <citation type="submission" date="2020-08" db="EMBL/GenBank/DDBJ databases">
        <title>Sequencing the genomes of 1000 actinobacteria strains.</title>
        <authorList>
            <person name="Klenk H.-P."/>
        </authorList>
    </citation>
    <scope>NUCLEOTIDE SEQUENCE [LARGE SCALE GENOMIC DNA]</scope>
    <source>
        <strain evidence="11 12">DSM 22826</strain>
    </source>
</reference>
<dbReference type="SUPFAM" id="SSF53182">
    <property type="entry name" value="Pyrrolidone carboxyl peptidase (pyroglutamate aminopeptidase)"/>
    <property type="match status" value="1"/>
</dbReference>
<dbReference type="PROSITE" id="PS01333">
    <property type="entry name" value="PYRASE_GLU"/>
    <property type="match status" value="1"/>
</dbReference>
<dbReference type="AlphaFoldDB" id="A0A839QJ42"/>
<dbReference type="InterPro" id="IPR000816">
    <property type="entry name" value="Peptidase_C15"/>
</dbReference>
<name>A0A839QJ42_9MICC</name>
<dbReference type="InterPro" id="IPR033693">
    <property type="entry name" value="PGPEP1_Glu_AS"/>
</dbReference>
<gene>
    <name evidence="11" type="ORF">E9229_002400</name>
</gene>
<dbReference type="GO" id="GO:0016920">
    <property type="term" value="F:pyroglutamyl-peptidase activity"/>
    <property type="evidence" value="ECO:0007669"/>
    <property type="project" value="UniProtKB-EC"/>
</dbReference>
<dbReference type="InterPro" id="IPR033694">
    <property type="entry name" value="PGPEP1_Cys_AS"/>
</dbReference>
<keyword evidence="8" id="KW-0788">Thiol protease</keyword>
<comment type="similarity">
    <text evidence="4">Belongs to the peptidase C15 family.</text>
</comment>
<dbReference type="GO" id="GO:0005829">
    <property type="term" value="C:cytosol"/>
    <property type="evidence" value="ECO:0007669"/>
    <property type="project" value="InterPro"/>
</dbReference>
<dbReference type="Gene3D" id="3.40.630.20">
    <property type="entry name" value="Peptidase C15, pyroglutamyl peptidase I-like"/>
    <property type="match status" value="1"/>
</dbReference>
<organism evidence="11 12">
    <name type="scientific">Paeniglutamicibacter cryotolerans</name>
    <dbReference type="NCBI Taxonomy" id="670079"/>
    <lineage>
        <taxon>Bacteria</taxon>
        <taxon>Bacillati</taxon>
        <taxon>Actinomycetota</taxon>
        <taxon>Actinomycetes</taxon>
        <taxon>Micrococcales</taxon>
        <taxon>Micrococcaceae</taxon>
        <taxon>Paeniglutamicibacter</taxon>
    </lineage>
</organism>
<dbReference type="PANTHER" id="PTHR23402">
    <property type="entry name" value="PROTEASE FAMILY C15 PYROGLUTAMYL-PEPTIDASE I-RELATED"/>
    <property type="match status" value="1"/>
</dbReference>
<dbReference type="PRINTS" id="PR00706">
    <property type="entry name" value="PYROGLUPTASE"/>
</dbReference>
<evidence type="ECO:0000256" key="4">
    <source>
        <dbReference type="ARBA" id="ARBA00006641"/>
    </source>
</evidence>
<evidence type="ECO:0000313" key="12">
    <source>
        <dbReference type="Proteomes" id="UP000523000"/>
    </source>
</evidence>
<dbReference type="EMBL" id="JACHVS010000001">
    <property type="protein sequence ID" value="MBB2996209.1"/>
    <property type="molecule type" value="Genomic_DNA"/>
</dbReference>
<feature type="active site" evidence="10">
    <location>
        <position position="142"/>
    </location>
</feature>